<proteinExistence type="inferred from homology"/>
<feature type="domain" description="AMP-dependent synthetase/ligase" evidence="3">
    <location>
        <begin position="3"/>
        <end position="120"/>
    </location>
</feature>
<keyword evidence="2" id="KW-0436">Ligase</keyword>
<evidence type="ECO:0000259" key="4">
    <source>
        <dbReference type="Pfam" id="PF13193"/>
    </source>
</evidence>
<dbReference type="Gene3D" id="3.40.50.980">
    <property type="match status" value="1"/>
</dbReference>
<accession>X1DSZ8</accession>
<dbReference type="SUPFAM" id="SSF56801">
    <property type="entry name" value="Acetyl-CoA synthetase-like"/>
    <property type="match status" value="1"/>
</dbReference>
<dbReference type="InterPro" id="IPR045851">
    <property type="entry name" value="AMP-bd_C_sf"/>
</dbReference>
<feature type="domain" description="AMP-binding enzyme C-terminal" evidence="4">
    <location>
        <begin position="170"/>
        <end position="245"/>
    </location>
</feature>
<comment type="caution">
    <text evidence="5">The sequence shown here is derived from an EMBL/GenBank/DDBJ whole genome shotgun (WGS) entry which is preliminary data.</text>
</comment>
<comment type="similarity">
    <text evidence="1">Belongs to the ATP-dependent AMP-binding enzyme family.</text>
</comment>
<evidence type="ECO:0000256" key="1">
    <source>
        <dbReference type="ARBA" id="ARBA00006432"/>
    </source>
</evidence>
<evidence type="ECO:0000256" key="2">
    <source>
        <dbReference type="ARBA" id="ARBA00022598"/>
    </source>
</evidence>
<dbReference type="AlphaFoldDB" id="X1DSZ8"/>
<sequence length="263" mass="29668">MVAMLNLPDLDKYDINSMKLMWYGASPMPLEVLKKGMKVFGPIFAQGYGQSESGPAISHLSKEDHDVLNRPEAEQKKLMSAGRPDIGVQVRIVDDAGNDVKLGEMGEIIVQSKQIMVEYWHKPDDTKDSIRDGWLYTGDMGYYDEQGYIYIVDRRKDLIIPGGENVYPREVEEVLYRHPTVLEAAVIGIPDPYWVERVHAVVVLKKGASTTDKELIAFCKEHIAGYKAPKSVEFVDSLPKNPAGKILKRELRAKYWTDLGGRV</sequence>
<dbReference type="Pfam" id="PF00501">
    <property type="entry name" value="AMP-binding"/>
    <property type="match status" value="1"/>
</dbReference>
<protein>
    <recommendedName>
        <fullName evidence="6">Long-chain-fatty-acid--CoA ligase</fullName>
    </recommendedName>
</protein>
<dbReference type="InterPro" id="IPR050237">
    <property type="entry name" value="ATP-dep_AMP-bd_enzyme"/>
</dbReference>
<dbReference type="EMBL" id="BART01021375">
    <property type="protein sequence ID" value="GAG99516.1"/>
    <property type="molecule type" value="Genomic_DNA"/>
</dbReference>
<evidence type="ECO:0000313" key="5">
    <source>
        <dbReference type="EMBL" id="GAG99516.1"/>
    </source>
</evidence>
<dbReference type="InterPro" id="IPR025110">
    <property type="entry name" value="AMP-bd_C"/>
</dbReference>
<name>X1DSZ8_9ZZZZ</name>
<gene>
    <name evidence="5" type="ORF">S01H4_39459</name>
</gene>
<dbReference type="Gene3D" id="2.30.38.10">
    <property type="entry name" value="Luciferase, Domain 3"/>
    <property type="match status" value="1"/>
</dbReference>
<reference evidence="5" key="1">
    <citation type="journal article" date="2014" name="Front. Microbiol.">
        <title>High frequency of phylogenetically diverse reductive dehalogenase-homologous genes in deep subseafloor sedimentary metagenomes.</title>
        <authorList>
            <person name="Kawai M."/>
            <person name="Futagami T."/>
            <person name="Toyoda A."/>
            <person name="Takaki Y."/>
            <person name="Nishi S."/>
            <person name="Hori S."/>
            <person name="Arai W."/>
            <person name="Tsubouchi T."/>
            <person name="Morono Y."/>
            <person name="Uchiyama I."/>
            <person name="Ito T."/>
            <person name="Fujiyama A."/>
            <person name="Inagaki F."/>
            <person name="Takami H."/>
        </authorList>
    </citation>
    <scope>NUCLEOTIDE SEQUENCE</scope>
    <source>
        <strain evidence="5">Expedition CK06-06</strain>
    </source>
</reference>
<evidence type="ECO:0000259" key="3">
    <source>
        <dbReference type="Pfam" id="PF00501"/>
    </source>
</evidence>
<dbReference type="Pfam" id="PF13193">
    <property type="entry name" value="AMP-binding_C"/>
    <property type="match status" value="1"/>
</dbReference>
<evidence type="ECO:0008006" key="6">
    <source>
        <dbReference type="Google" id="ProtNLM"/>
    </source>
</evidence>
<dbReference type="PANTHER" id="PTHR43767">
    <property type="entry name" value="LONG-CHAIN-FATTY-ACID--COA LIGASE"/>
    <property type="match status" value="1"/>
</dbReference>
<dbReference type="Gene3D" id="3.30.300.30">
    <property type="match status" value="1"/>
</dbReference>
<dbReference type="PANTHER" id="PTHR43767:SF7">
    <property type="entry name" value="MEDIUM_LONG-CHAIN-FATTY-ACID--COA LIGASE FADD8"/>
    <property type="match status" value="1"/>
</dbReference>
<dbReference type="GO" id="GO:0016877">
    <property type="term" value="F:ligase activity, forming carbon-sulfur bonds"/>
    <property type="evidence" value="ECO:0007669"/>
    <property type="project" value="UniProtKB-ARBA"/>
</dbReference>
<dbReference type="FunFam" id="3.30.300.30:FF:000008">
    <property type="entry name" value="2,3-dihydroxybenzoate-AMP ligase"/>
    <property type="match status" value="1"/>
</dbReference>
<dbReference type="InterPro" id="IPR000873">
    <property type="entry name" value="AMP-dep_synth/lig_dom"/>
</dbReference>
<organism evidence="5">
    <name type="scientific">marine sediment metagenome</name>
    <dbReference type="NCBI Taxonomy" id="412755"/>
    <lineage>
        <taxon>unclassified sequences</taxon>
        <taxon>metagenomes</taxon>
        <taxon>ecological metagenomes</taxon>
    </lineage>
</organism>